<dbReference type="EMBL" id="BJHW01000001">
    <property type="protein sequence ID" value="GDY53403.1"/>
    <property type="molecule type" value="Genomic_DNA"/>
</dbReference>
<organism evidence="2 3">
    <name type="scientific">Streptomyces violaceusniger</name>
    <dbReference type="NCBI Taxonomy" id="68280"/>
    <lineage>
        <taxon>Bacteria</taxon>
        <taxon>Bacillati</taxon>
        <taxon>Actinomycetota</taxon>
        <taxon>Actinomycetes</taxon>
        <taxon>Kitasatosporales</taxon>
        <taxon>Streptomycetaceae</taxon>
        <taxon>Streptomyces</taxon>
        <taxon>Streptomyces violaceusniger group</taxon>
    </lineage>
</organism>
<gene>
    <name evidence="2" type="ORF">SVIO_040260</name>
</gene>
<accession>A0A4D4L5X1</accession>
<comment type="caution">
    <text evidence="2">The sequence shown here is derived from an EMBL/GenBank/DDBJ whole genome shotgun (WGS) entry which is preliminary data.</text>
</comment>
<proteinExistence type="predicted"/>
<feature type="region of interest" description="Disordered" evidence="1">
    <location>
        <begin position="1"/>
        <end position="76"/>
    </location>
</feature>
<feature type="compositionally biased region" description="Low complexity" evidence="1">
    <location>
        <begin position="53"/>
        <end position="64"/>
    </location>
</feature>
<dbReference type="Proteomes" id="UP000301309">
    <property type="component" value="Unassembled WGS sequence"/>
</dbReference>
<protein>
    <submittedName>
        <fullName evidence="2">Uncharacterized protein</fullName>
    </submittedName>
</protein>
<evidence type="ECO:0000313" key="3">
    <source>
        <dbReference type="Proteomes" id="UP000301309"/>
    </source>
</evidence>
<reference evidence="2 3" key="1">
    <citation type="journal article" date="2020" name="Int. J. Syst. Evol. Microbiol.">
        <title>Reclassification of Streptomyces castelarensis and Streptomyces sporoclivatus as later heterotypic synonyms of Streptomyces antimycoticus.</title>
        <authorList>
            <person name="Komaki H."/>
            <person name="Tamura T."/>
        </authorList>
    </citation>
    <scope>NUCLEOTIDE SEQUENCE [LARGE SCALE GENOMIC DNA]</scope>
    <source>
        <strain evidence="2 3">NBRC 13459</strain>
    </source>
</reference>
<evidence type="ECO:0000256" key="1">
    <source>
        <dbReference type="SAM" id="MobiDB-lite"/>
    </source>
</evidence>
<dbReference type="AlphaFoldDB" id="A0A4D4L5X1"/>
<keyword evidence="3" id="KW-1185">Reference proteome</keyword>
<name>A0A4D4L5X1_STRVO</name>
<evidence type="ECO:0000313" key="2">
    <source>
        <dbReference type="EMBL" id="GDY53403.1"/>
    </source>
</evidence>
<sequence>MPESSERGGVGRVGPESPAESLKMYGTDGGAAAVPYPIVLPLSSDHPGGRPVQTQTLTDAALAAHPLSPTRPAPRR</sequence>